<dbReference type="InterPro" id="IPR036985">
    <property type="entry name" value="Transglutaminase-like_sf"/>
</dbReference>
<gene>
    <name evidence="10" type="ORF">ANANG_G00251490</name>
</gene>
<evidence type="ECO:0000259" key="9">
    <source>
        <dbReference type="SMART" id="SM00460"/>
    </source>
</evidence>
<dbReference type="SUPFAM" id="SSF54001">
    <property type="entry name" value="Cysteine proteinases"/>
    <property type="match status" value="1"/>
</dbReference>
<keyword evidence="3" id="KW-0808">Transferase</keyword>
<dbReference type="GO" id="GO:0007399">
    <property type="term" value="P:nervous system development"/>
    <property type="evidence" value="ECO:0007669"/>
    <property type="project" value="UniProtKB-ARBA"/>
</dbReference>
<feature type="active site" evidence="8">
    <location>
        <position position="249"/>
    </location>
</feature>
<dbReference type="Gene3D" id="3.90.260.10">
    <property type="entry name" value="Transglutaminase-like"/>
    <property type="match status" value="1"/>
</dbReference>
<dbReference type="InterPro" id="IPR023608">
    <property type="entry name" value="Transglutaminase_animal"/>
</dbReference>
<dbReference type="InterPro" id="IPR001102">
    <property type="entry name" value="Transglutaminase_N"/>
</dbReference>
<dbReference type="Pfam" id="PF01841">
    <property type="entry name" value="Transglut_core"/>
    <property type="match status" value="1"/>
</dbReference>
<evidence type="ECO:0000256" key="8">
    <source>
        <dbReference type="PIRSR" id="PIRSR000459-1"/>
    </source>
</evidence>
<dbReference type="InterPro" id="IPR014756">
    <property type="entry name" value="Ig_E-set"/>
</dbReference>
<dbReference type="SUPFAM" id="SSF81296">
    <property type="entry name" value="E set domains"/>
    <property type="match status" value="1"/>
</dbReference>
<evidence type="ECO:0000256" key="3">
    <source>
        <dbReference type="ARBA" id="ARBA00022679"/>
    </source>
</evidence>
<keyword evidence="6" id="KW-0012">Acyltransferase</keyword>
<dbReference type="Pfam" id="PF00927">
    <property type="entry name" value="Transglut_C"/>
    <property type="match status" value="1"/>
</dbReference>
<keyword evidence="11" id="KW-1185">Reference proteome</keyword>
<dbReference type="InterPro" id="IPR008958">
    <property type="entry name" value="Transglutaminase_C"/>
</dbReference>
<dbReference type="InterPro" id="IPR038765">
    <property type="entry name" value="Papain-like_cys_pep_sf"/>
</dbReference>
<sequence>MEDLILKHVNLELPTNQVSHETEGLSSKNLVVRRGEPFRITLFFQGRPFNPDRDSLVFKAVLGGLFVKFPATFSKPPAYSQWSAEIEPAARTRPGNARQCSYQIGEFVLLCNPWCPADSVYLQNEELREECVTNDIGFLYVGTSKNVVPRPWEFGQYEEGILEICLDLLKISPQHQRNWKMDYLRRSDPVYLSRVVCAMINCEDDKGILKGNWSGVFQNGVNPSEWTGSADILKQWAKSKFSPVHYGQCWVFAAVMCTVMRVLGIPCRVVTNFNSAHDTNGNLVIEEYYDEMGKKLQMSKDSIWNFHVWVECWMTRRDLGSGFDGWQVLDPTPQERSNGIFCCGPSPVKGIKERHLDVIYDVPFVYAEVNADVHTVIVKNGQVLSRSVDTERVGAIICTKSLGSSRPHNVTSAYKNTKAVMPSNRRADESPRLRRSYTLRGGKHTLAVSLKLVKTPVAGETISFSVTVTNKANSPRTLNEHINAQAKDYNSSPLETFWELHNMLQLAPYEVKTIVHKITHSEYEEMLLGDGLVNLAVVMQDVASHERVLATEEFNITNPWITIQITGDDRVALNEKNEARFVFRNPFHVPVSGVLTVMGAGLVPGKLQSSVSLQPGETMKEVAFFIPKATGTKMLHANLVLKNRPIVIRGFTTVLVRAA</sequence>
<comment type="similarity">
    <text evidence="2">Belongs to the transglutaminase superfamily. Transglutaminase family.</text>
</comment>
<dbReference type="Proteomes" id="UP001044222">
    <property type="component" value="Chromosome 14"/>
</dbReference>
<organism evidence="10 11">
    <name type="scientific">Anguilla anguilla</name>
    <name type="common">European freshwater eel</name>
    <name type="synonym">Muraena anguilla</name>
    <dbReference type="NCBI Taxonomy" id="7936"/>
    <lineage>
        <taxon>Eukaryota</taxon>
        <taxon>Metazoa</taxon>
        <taxon>Chordata</taxon>
        <taxon>Craniata</taxon>
        <taxon>Vertebrata</taxon>
        <taxon>Euteleostomi</taxon>
        <taxon>Actinopterygii</taxon>
        <taxon>Neopterygii</taxon>
        <taxon>Teleostei</taxon>
        <taxon>Anguilliformes</taxon>
        <taxon>Anguillidae</taxon>
        <taxon>Anguilla</taxon>
    </lineage>
</organism>
<dbReference type="InterPro" id="IPR013783">
    <property type="entry name" value="Ig-like_fold"/>
</dbReference>
<dbReference type="PANTHER" id="PTHR11590:SF80">
    <property type="entry name" value="TRANSGLUTAMINASE 5,-LIKE"/>
    <property type="match status" value="1"/>
</dbReference>
<dbReference type="SUPFAM" id="SSF49309">
    <property type="entry name" value="Transglutaminase, two C-terminal domains"/>
    <property type="match status" value="2"/>
</dbReference>
<dbReference type="AlphaFoldDB" id="A0A9D3LSC2"/>
<evidence type="ECO:0000256" key="2">
    <source>
        <dbReference type="ARBA" id="ARBA00005968"/>
    </source>
</evidence>
<keyword evidence="4" id="KW-0479">Metal-binding</keyword>
<protein>
    <recommendedName>
        <fullName evidence="7">protein-glutamine gamma-glutamyltransferase</fullName>
        <ecNumber evidence="7">2.3.2.13</ecNumber>
    </recommendedName>
</protein>
<feature type="active site" evidence="8">
    <location>
        <position position="330"/>
    </location>
</feature>
<dbReference type="InterPro" id="IPR050779">
    <property type="entry name" value="Transglutaminase"/>
</dbReference>
<dbReference type="GO" id="GO:0046872">
    <property type="term" value="F:metal ion binding"/>
    <property type="evidence" value="ECO:0007669"/>
    <property type="project" value="UniProtKB-KW"/>
</dbReference>
<comment type="caution">
    <text evidence="10">The sequence shown here is derived from an EMBL/GenBank/DDBJ whole genome shotgun (WGS) entry which is preliminary data.</text>
</comment>
<evidence type="ECO:0000256" key="6">
    <source>
        <dbReference type="ARBA" id="ARBA00023315"/>
    </source>
</evidence>
<dbReference type="InterPro" id="IPR002931">
    <property type="entry name" value="Transglutaminase-like"/>
</dbReference>
<feature type="domain" description="Transglutaminase-like" evidence="9">
    <location>
        <begin position="241"/>
        <end position="333"/>
    </location>
</feature>
<dbReference type="EMBL" id="JAFIRN010000014">
    <property type="protein sequence ID" value="KAG5836147.1"/>
    <property type="molecule type" value="Genomic_DNA"/>
</dbReference>
<dbReference type="GO" id="GO:0003810">
    <property type="term" value="F:protein-glutamine gamma-glutamyltransferase activity"/>
    <property type="evidence" value="ECO:0007669"/>
    <property type="project" value="UniProtKB-EC"/>
</dbReference>
<comment type="cofactor">
    <cofactor evidence="1">
        <name>Ca(2+)</name>
        <dbReference type="ChEBI" id="CHEBI:29108"/>
    </cofactor>
</comment>
<dbReference type="Gene3D" id="2.60.40.10">
    <property type="entry name" value="Immunoglobulins"/>
    <property type="match status" value="3"/>
</dbReference>
<dbReference type="SMART" id="SM00460">
    <property type="entry name" value="TGc"/>
    <property type="match status" value="1"/>
</dbReference>
<feature type="active site" evidence="8">
    <location>
        <position position="307"/>
    </location>
</feature>
<evidence type="ECO:0000256" key="1">
    <source>
        <dbReference type="ARBA" id="ARBA00001913"/>
    </source>
</evidence>
<dbReference type="InterPro" id="IPR036238">
    <property type="entry name" value="Transglutaminase_C_sf"/>
</dbReference>
<evidence type="ECO:0000256" key="5">
    <source>
        <dbReference type="ARBA" id="ARBA00022837"/>
    </source>
</evidence>
<reference evidence="10" key="1">
    <citation type="submission" date="2021-01" db="EMBL/GenBank/DDBJ databases">
        <title>A chromosome-scale assembly of European eel, Anguilla anguilla.</title>
        <authorList>
            <person name="Henkel C."/>
            <person name="Jong-Raadsen S.A."/>
            <person name="Dufour S."/>
            <person name="Weltzien F.-A."/>
            <person name="Palstra A.P."/>
            <person name="Pelster B."/>
            <person name="Spaink H.P."/>
            <person name="Van Den Thillart G.E."/>
            <person name="Jansen H."/>
            <person name="Zahm M."/>
            <person name="Klopp C."/>
            <person name="Cedric C."/>
            <person name="Louis A."/>
            <person name="Berthelot C."/>
            <person name="Parey E."/>
            <person name="Roest Crollius H."/>
            <person name="Montfort J."/>
            <person name="Robinson-Rechavi M."/>
            <person name="Bucao C."/>
            <person name="Bouchez O."/>
            <person name="Gislard M."/>
            <person name="Lluch J."/>
            <person name="Milhes M."/>
            <person name="Lampietro C."/>
            <person name="Lopez Roques C."/>
            <person name="Donnadieu C."/>
            <person name="Braasch I."/>
            <person name="Desvignes T."/>
            <person name="Postlethwait J."/>
            <person name="Bobe J."/>
            <person name="Guiguen Y."/>
            <person name="Dirks R."/>
        </authorList>
    </citation>
    <scope>NUCLEOTIDE SEQUENCE</scope>
    <source>
        <strain evidence="10">Tag_6206</strain>
        <tissue evidence="10">Liver</tissue>
    </source>
</reference>
<dbReference type="Pfam" id="PF00868">
    <property type="entry name" value="Transglut_N"/>
    <property type="match status" value="1"/>
</dbReference>
<evidence type="ECO:0000313" key="11">
    <source>
        <dbReference type="Proteomes" id="UP001044222"/>
    </source>
</evidence>
<name>A0A9D3LSC2_ANGAN</name>
<dbReference type="PIRSF" id="PIRSF000459">
    <property type="entry name" value="TGM_EBP42"/>
    <property type="match status" value="1"/>
</dbReference>
<dbReference type="PANTHER" id="PTHR11590">
    <property type="entry name" value="PROTEIN-GLUTAMINE GAMMA-GLUTAMYLTRANSFERASE"/>
    <property type="match status" value="1"/>
</dbReference>
<dbReference type="EC" id="2.3.2.13" evidence="7"/>
<proteinExistence type="inferred from homology"/>
<evidence type="ECO:0000313" key="10">
    <source>
        <dbReference type="EMBL" id="KAG5836147.1"/>
    </source>
</evidence>
<keyword evidence="5" id="KW-0106">Calcium</keyword>
<evidence type="ECO:0000256" key="7">
    <source>
        <dbReference type="ARBA" id="ARBA00024222"/>
    </source>
</evidence>
<dbReference type="GO" id="GO:0005739">
    <property type="term" value="C:mitochondrion"/>
    <property type="evidence" value="ECO:0007669"/>
    <property type="project" value="TreeGrafter"/>
</dbReference>
<accession>A0A9D3LSC2</accession>
<dbReference type="FunFam" id="3.90.260.10:FF:000001">
    <property type="entry name" value="Protein-glutamine gamma-glutamyltransferase 2"/>
    <property type="match status" value="1"/>
</dbReference>
<evidence type="ECO:0000256" key="4">
    <source>
        <dbReference type="ARBA" id="ARBA00022723"/>
    </source>
</evidence>